<keyword evidence="4" id="KW-0807">Transducer</keyword>
<dbReference type="CDD" id="cd11386">
    <property type="entry name" value="MCP_signal"/>
    <property type="match status" value="1"/>
</dbReference>
<dbReference type="SMART" id="SM00304">
    <property type="entry name" value="HAMP"/>
    <property type="match status" value="1"/>
</dbReference>
<feature type="transmembrane region" description="Helical" evidence="6">
    <location>
        <begin position="150"/>
        <end position="169"/>
    </location>
</feature>
<dbReference type="InterPro" id="IPR051310">
    <property type="entry name" value="MCP_chemotaxis"/>
</dbReference>
<dbReference type="EMBL" id="OBMT01000014">
    <property type="protein sequence ID" value="SOC16366.1"/>
    <property type="molecule type" value="Genomic_DNA"/>
</dbReference>
<feature type="domain" description="Methyl-accepting transducer" evidence="7">
    <location>
        <begin position="314"/>
        <end position="543"/>
    </location>
</feature>
<dbReference type="GO" id="GO:0016020">
    <property type="term" value="C:membrane"/>
    <property type="evidence" value="ECO:0007669"/>
    <property type="project" value="UniProtKB-SubCell"/>
</dbReference>
<protein>
    <submittedName>
        <fullName evidence="9">Methyl-accepting chemotaxis protein</fullName>
    </submittedName>
</protein>
<evidence type="ECO:0000256" key="2">
    <source>
        <dbReference type="ARBA" id="ARBA00022500"/>
    </source>
</evidence>
<dbReference type="CDD" id="cd06225">
    <property type="entry name" value="HAMP"/>
    <property type="match status" value="1"/>
</dbReference>
<accession>A0A285T552</accession>
<evidence type="ECO:0000259" key="7">
    <source>
        <dbReference type="PROSITE" id="PS50111"/>
    </source>
</evidence>
<feature type="transmembrane region" description="Helical" evidence="6">
    <location>
        <begin position="69"/>
        <end position="87"/>
    </location>
</feature>
<evidence type="ECO:0000256" key="3">
    <source>
        <dbReference type="ARBA" id="ARBA00029447"/>
    </source>
</evidence>
<dbReference type="InterPro" id="IPR003660">
    <property type="entry name" value="HAMP_dom"/>
</dbReference>
<feature type="transmembrane region" description="Helical" evidence="6">
    <location>
        <begin position="42"/>
        <end position="60"/>
    </location>
</feature>
<dbReference type="PROSITE" id="PS50885">
    <property type="entry name" value="HAMP"/>
    <property type="match status" value="1"/>
</dbReference>
<dbReference type="Proteomes" id="UP000219111">
    <property type="component" value="Unassembled WGS sequence"/>
</dbReference>
<proteinExistence type="inferred from homology"/>
<dbReference type="GO" id="GO:0007165">
    <property type="term" value="P:signal transduction"/>
    <property type="evidence" value="ECO:0007669"/>
    <property type="project" value="UniProtKB-KW"/>
</dbReference>
<reference evidence="10" key="1">
    <citation type="submission" date="2017-08" db="EMBL/GenBank/DDBJ databases">
        <authorList>
            <person name="Varghese N."/>
            <person name="Submissions S."/>
        </authorList>
    </citation>
    <scope>NUCLEOTIDE SEQUENCE [LARGE SCALE GENOMIC DNA]</scope>
    <source>
        <strain evidence="10">JA276</strain>
    </source>
</reference>
<evidence type="ECO:0000256" key="1">
    <source>
        <dbReference type="ARBA" id="ARBA00004370"/>
    </source>
</evidence>
<keyword evidence="6" id="KW-1133">Transmembrane helix</keyword>
<evidence type="ECO:0000256" key="6">
    <source>
        <dbReference type="SAM" id="Phobius"/>
    </source>
</evidence>
<dbReference type="GO" id="GO:0004888">
    <property type="term" value="F:transmembrane signaling receptor activity"/>
    <property type="evidence" value="ECO:0007669"/>
    <property type="project" value="InterPro"/>
</dbReference>
<dbReference type="AlphaFoldDB" id="A0A285T552"/>
<comment type="similarity">
    <text evidence="3">Belongs to the methyl-accepting chemotaxis (MCP) protein family.</text>
</comment>
<keyword evidence="6" id="KW-0472">Membrane</keyword>
<keyword evidence="10" id="KW-1185">Reference proteome</keyword>
<dbReference type="Pfam" id="PF00015">
    <property type="entry name" value="MCPsignal"/>
    <property type="match status" value="1"/>
</dbReference>
<feature type="coiled-coil region" evidence="5">
    <location>
        <begin position="171"/>
        <end position="233"/>
    </location>
</feature>
<dbReference type="RefSeq" id="WP_097071038.1">
    <property type="nucleotide sequence ID" value="NZ_OBMT01000014.1"/>
</dbReference>
<dbReference type="InterPro" id="IPR004090">
    <property type="entry name" value="Chemotax_Me-accpt_rcpt"/>
</dbReference>
<dbReference type="PANTHER" id="PTHR43531">
    <property type="entry name" value="PROTEIN ICFG"/>
    <property type="match status" value="1"/>
</dbReference>
<organism evidence="9 10">
    <name type="scientific">Rhodobacter maris</name>
    <dbReference type="NCBI Taxonomy" id="446682"/>
    <lineage>
        <taxon>Bacteria</taxon>
        <taxon>Pseudomonadati</taxon>
        <taxon>Pseudomonadota</taxon>
        <taxon>Alphaproteobacteria</taxon>
        <taxon>Rhodobacterales</taxon>
        <taxon>Rhodobacter group</taxon>
        <taxon>Rhodobacter</taxon>
    </lineage>
</organism>
<dbReference type="Gene3D" id="1.10.287.950">
    <property type="entry name" value="Methyl-accepting chemotaxis protein"/>
    <property type="match status" value="1"/>
</dbReference>
<evidence type="ECO:0000313" key="9">
    <source>
        <dbReference type="EMBL" id="SOC16366.1"/>
    </source>
</evidence>
<comment type="subcellular location">
    <subcellularLocation>
        <location evidence="1">Membrane</location>
    </subcellularLocation>
</comment>
<evidence type="ECO:0000256" key="5">
    <source>
        <dbReference type="SAM" id="Coils"/>
    </source>
</evidence>
<feature type="transmembrane region" description="Helical" evidence="6">
    <location>
        <begin position="117"/>
        <end position="138"/>
    </location>
</feature>
<gene>
    <name evidence="9" type="ORF">SAMN05877831_11473</name>
</gene>
<dbReference type="GO" id="GO:0006935">
    <property type="term" value="P:chemotaxis"/>
    <property type="evidence" value="ECO:0007669"/>
    <property type="project" value="UniProtKB-KW"/>
</dbReference>
<evidence type="ECO:0000256" key="4">
    <source>
        <dbReference type="PROSITE-ProRule" id="PRU00284"/>
    </source>
</evidence>
<evidence type="ECO:0000259" key="8">
    <source>
        <dbReference type="PROSITE" id="PS50885"/>
    </source>
</evidence>
<feature type="domain" description="HAMP" evidence="8">
    <location>
        <begin position="263"/>
        <end position="309"/>
    </location>
</feature>
<dbReference type="FunFam" id="1.10.287.950:FF:000001">
    <property type="entry name" value="Methyl-accepting chemotaxis sensory transducer"/>
    <property type="match status" value="1"/>
</dbReference>
<sequence>MSEEVARVEGRQSPRLKWFLIAILSCAVLVSGVAVAVGSATVPAIVLAWVFAGVAVLGYARGDTTSGRTLVAQGLVGQAIAFTAALAGHPWQLDSHMVYFAVVATLVSLVDIRPLIFAAATIALHHLSLSVFVPRLVYPSVELWTDILRTAFHGVVVVVETSVLVAAVLHRQKMERSISAQMEDLKSLSAQAEASQRAAERAAQEAELRQHEAEEALREAEAMRLQSEETTRTAAEANGRALEASERLAAERSEHAHKSEEVVAQLRKALRMLSEGDLSARLARIENGEYGTLSEDFNAAVSQLSGAIGVALGCADEISGQIAEINSASESLSARTERQAHALAKTASSMNELSSAVGSAAQMANAAAQAAQGAEKLARDSTQVGSASLQAMGEIEQSSHQIASITSVIDDIAFQTNLLALNAGVEAARAGEAGRGFAVVASEVRDLAQRSSASAREISTLIQSSERQVKTGVELVNQMVTTLDDISRAVENISNRVAEIARSAAEQSRALADINGSVDQLDQVTQQNVAMFEETAAASGALNGMAAQLREAMVRFRTEGAQPGRRAA</sequence>
<name>A0A285T552_9RHOB</name>
<dbReference type="SUPFAM" id="SSF58104">
    <property type="entry name" value="Methyl-accepting chemotaxis protein (MCP) signaling domain"/>
    <property type="match status" value="1"/>
</dbReference>
<evidence type="ECO:0000313" key="10">
    <source>
        <dbReference type="Proteomes" id="UP000219111"/>
    </source>
</evidence>
<dbReference type="SMART" id="SM00283">
    <property type="entry name" value="MA"/>
    <property type="match status" value="1"/>
</dbReference>
<dbReference type="PANTHER" id="PTHR43531:SF11">
    <property type="entry name" value="METHYL-ACCEPTING CHEMOTAXIS PROTEIN 3"/>
    <property type="match status" value="1"/>
</dbReference>
<keyword evidence="6" id="KW-0812">Transmembrane</keyword>
<dbReference type="PROSITE" id="PS50111">
    <property type="entry name" value="CHEMOTAXIS_TRANSDUC_2"/>
    <property type="match status" value="1"/>
</dbReference>
<feature type="transmembrane region" description="Helical" evidence="6">
    <location>
        <begin position="16"/>
        <end position="36"/>
    </location>
</feature>
<dbReference type="PRINTS" id="PR00260">
    <property type="entry name" value="CHEMTRNSDUCR"/>
</dbReference>
<keyword evidence="5" id="KW-0175">Coiled coil</keyword>
<keyword evidence="2" id="KW-0145">Chemotaxis</keyword>
<dbReference type="InterPro" id="IPR004089">
    <property type="entry name" value="MCPsignal_dom"/>
</dbReference>